<dbReference type="InterPro" id="IPR018247">
    <property type="entry name" value="EF_Hand_1_Ca_BS"/>
</dbReference>
<dbReference type="PANTHER" id="PTHR10037">
    <property type="entry name" value="VOLTAGE-GATED CATION CHANNEL CALCIUM AND SODIUM"/>
    <property type="match status" value="1"/>
</dbReference>
<keyword evidence="2 7" id="KW-0812">Transmembrane</keyword>
<feature type="region of interest" description="Disordered" evidence="6">
    <location>
        <begin position="1"/>
        <end position="20"/>
    </location>
</feature>
<dbReference type="EMBL" id="HBGW01056155">
    <property type="protein sequence ID" value="CAD9594453.1"/>
    <property type="molecule type" value="Transcribed_RNA"/>
</dbReference>
<organism evidence="9">
    <name type="scientific">Zooxanthella nutricula</name>
    <dbReference type="NCBI Taxonomy" id="1333877"/>
    <lineage>
        <taxon>Eukaryota</taxon>
        <taxon>Sar</taxon>
        <taxon>Alveolata</taxon>
        <taxon>Dinophyceae</taxon>
        <taxon>Peridiniales</taxon>
        <taxon>Peridiniales incertae sedis</taxon>
        <taxon>Zooxanthella</taxon>
    </lineage>
</organism>
<evidence type="ECO:0000313" key="9">
    <source>
        <dbReference type="EMBL" id="CAD9594453.1"/>
    </source>
</evidence>
<evidence type="ECO:0000256" key="5">
    <source>
        <dbReference type="ARBA" id="ARBA00023136"/>
    </source>
</evidence>
<keyword evidence="4 7" id="KW-1133">Transmembrane helix</keyword>
<feature type="transmembrane region" description="Helical" evidence="7">
    <location>
        <begin position="85"/>
        <end position="105"/>
    </location>
</feature>
<sequence>MLESMRNSGAEPGSARDMRYSAVPTQDDLPGPVGSSNSKSRSFVDSTTCALFTSIVISANTVVIAMECQDIRNEQNQAFFRRLEVGFALIYTLEILLRIFSSGLNRFFCAYDAGERGWNTFDFIVTALGLVSALLDEASNVHLNASVVRVLRVLRILRVFRILKFLRDIEYTLISAMTSMFRVMILVLMIDFIGAVVITMLLKDTEDEMVREMFGNLTSSMFCLFEVMVDGMSAVHMSELDHHDGAVFIAQKVLEAHPRMWIFWVAFVFVGTISLMALVPAIFVELNLRDAEVADKKRAKKEWEQRVEIQRSALERVFFMADEDGSKAISREEMDHFLQTSDALVQIGLEASKETDDDEDTENAREQLDAKQLRMEFAMVFDAIEAEGRTELSCSEFIEAFRKMRAKPVDQVVLTLQQEIFKLRTLMVMQNRKLQDDLKVVSDAVGVNTKGRRMSSEAEALVSRAHAAGVAVGVGSPSVVLRSGRQSELQPSGAMH</sequence>
<dbReference type="InterPro" id="IPR005821">
    <property type="entry name" value="Ion_trans_dom"/>
</dbReference>
<protein>
    <recommendedName>
        <fullName evidence="8">EF-hand domain-containing protein</fullName>
    </recommendedName>
</protein>
<dbReference type="SUPFAM" id="SSF47473">
    <property type="entry name" value="EF-hand"/>
    <property type="match status" value="1"/>
</dbReference>
<keyword evidence="3" id="KW-0106">Calcium</keyword>
<dbReference type="AlphaFoldDB" id="A0A7S2L330"/>
<dbReference type="InterPro" id="IPR043203">
    <property type="entry name" value="VGCC_Ca_Na"/>
</dbReference>
<comment type="subcellular location">
    <subcellularLocation>
        <location evidence="1">Membrane</location>
        <topology evidence="1">Multi-pass membrane protein</topology>
    </subcellularLocation>
</comment>
<evidence type="ECO:0000256" key="3">
    <source>
        <dbReference type="ARBA" id="ARBA00022837"/>
    </source>
</evidence>
<dbReference type="Pfam" id="PF00520">
    <property type="entry name" value="Ion_trans"/>
    <property type="match status" value="1"/>
</dbReference>
<dbReference type="Gene3D" id="1.10.238.10">
    <property type="entry name" value="EF-hand"/>
    <property type="match status" value="1"/>
</dbReference>
<feature type="transmembrane region" description="Helical" evidence="7">
    <location>
        <begin position="43"/>
        <end position="65"/>
    </location>
</feature>
<evidence type="ECO:0000256" key="2">
    <source>
        <dbReference type="ARBA" id="ARBA00022692"/>
    </source>
</evidence>
<dbReference type="InterPro" id="IPR011992">
    <property type="entry name" value="EF-hand-dom_pair"/>
</dbReference>
<dbReference type="GO" id="GO:0005509">
    <property type="term" value="F:calcium ion binding"/>
    <property type="evidence" value="ECO:0007669"/>
    <property type="project" value="InterPro"/>
</dbReference>
<gene>
    <name evidence="9" type="ORF">BRAN1462_LOCUS35670</name>
</gene>
<dbReference type="Gene3D" id="1.20.120.350">
    <property type="entry name" value="Voltage-gated potassium channels. Chain C"/>
    <property type="match status" value="1"/>
</dbReference>
<evidence type="ECO:0000256" key="1">
    <source>
        <dbReference type="ARBA" id="ARBA00004141"/>
    </source>
</evidence>
<dbReference type="PROSITE" id="PS00018">
    <property type="entry name" value="EF_HAND_1"/>
    <property type="match status" value="1"/>
</dbReference>
<name>A0A7S2L330_9DINO</name>
<accession>A0A7S2L330</accession>
<dbReference type="PANTHER" id="PTHR10037:SF62">
    <property type="entry name" value="SODIUM CHANNEL PROTEIN 60E"/>
    <property type="match status" value="1"/>
</dbReference>
<dbReference type="InterPro" id="IPR002048">
    <property type="entry name" value="EF_hand_dom"/>
</dbReference>
<evidence type="ECO:0000256" key="6">
    <source>
        <dbReference type="SAM" id="MobiDB-lite"/>
    </source>
</evidence>
<proteinExistence type="predicted"/>
<dbReference type="GO" id="GO:0005248">
    <property type="term" value="F:voltage-gated sodium channel activity"/>
    <property type="evidence" value="ECO:0007669"/>
    <property type="project" value="TreeGrafter"/>
</dbReference>
<dbReference type="PROSITE" id="PS50222">
    <property type="entry name" value="EF_HAND_2"/>
    <property type="match status" value="1"/>
</dbReference>
<dbReference type="GO" id="GO:0001518">
    <property type="term" value="C:voltage-gated sodium channel complex"/>
    <property type="evidence" value="ECO:0007669"/>
    <property type="project" value="TreeGrafter"/>
</dbReference>
<feature type="transmembrane region" description="Helical" evidence="7">
    <location>
        <begin position="181"/>
        <end position="202"/>
    </location>
</feature>
<feature type="domain" description="EF-hand" evidence="8">
    <location>
        <begin position="309"/>
        <end position="344"/>
    </location>
</feature>
<evidence type="ECO:0000256" key="4">
    <source>
        <dbReference type="ARBA" id="ARBA00022989"/>
    </source>
</evidence>
<dbReference type="InterPro" id="IPR027359">
    <property type="entry name" value="Volt_channel_dom_sf"/>
</dbReference>
<reference evidence="9" key="1">
    <citation type="submission" date="2021-01" db="EMBL/GenBank/DDBJ databases">
        <authorList>
            <person name="Corre E."/>
            <person name="Pelletier E."/>
            <person name="Niang G."/>
            <person name="Scheremetjew M."/>
            <person name="Finn R."/>
            <person name="Kale V."/>
            <person name="Holt S."/>
            <person name="Cochrane G."/>
            <person name="Meng A."/>
            <person name="Brown T."/>
            <person name="Cohen L."/>
        </authorList>
    </citation>
    <scope>NUCLEOTIDE SEQUENCE</scope>
    <source>
        <strain evidence="9">RCC3387</strain>
    </source>
</reference>
<evidence type="ECO:0000259" key="8">
    <source>
        <dbReference type="PROSITE" id="PS50222"/>
    </source>
</evidence>
<dbReference type="Gene3D" id="1.10.287.70">
    <property type="match status" value="1"/>
</dbReference>
<feature type="transmembrane region" description="Helical" evidence="7">
    <location>
        <begin position="261"/>
        <end position="288"/>
    </location>
</feature>
<dbReference type="SUPFAM" id="SSF81324">
    <property type="entry name" value="Voltage-gated potassium channels"/>
    <property type="match status" value="1"/>
</dbReference>
<keyword evidence="5 7" id="KW-0472">Membrane</keyword>
<evidence type="ECO:0000256" key="7">
    <source>
        <dbReference type="SAM" id="Phobius"/>
    </source>
</evidence>